<evidence type="ECO:0000256" key="6">
    <source>
        <dbReference type="ARBA" id="ARBA00022723"/>
    </source>
</evidence>
<feature type="transmembrane region" description="Helical" evidence="15">
    <location>
        <begin position="532"/>
        <end position="552"/>
    </location>
</feature>
<gene>
    <name evidence="17" type="ORF">INT43_000183</name>
</gene>
<dbReference type="FunFam" id="3.40.630.10:FF:000008">
    <property type="entry name" value="Endoplasmic reticulum metallopeptidase 1"/>
    <property type="match status" value="1"/>
</dbReference>
<dbReference type="PANTHER" id="PTHR12147:SF22">
    <property type="entry name" value="ENDOPLASMIC RETICULUM METALLOPEPTIDASE 1"/>
    <property type="match status" value="1"/>
</dbReference>
<dbReference type="PANTHER" id="PTHR12147">
    <property type="entry name" value="METALLOPEPTIDASE M28 FAMILY MEMBER"/>
    <property type="match status" value="1"/>
</dbReference>
<feature type="transmembrane region" description="Helical" evidence="15">
    <location>
        <begin position="613"/>
        <end position="633"/>
    </location>
</feature>
<evidence type="ECO:0000256" key="14">
    <source>
        <dbReference type="RuleBase" id="RU361240"/>
    </source>
</evidence>
<feature type="transmembrane region" description="Helical" evidence="15">
    <location>
        <begin position="476"/>
        <end position="496"/>
    </location>
</feature>
<dbReference type="Gene3D" id="3.40.630.10">
    <property type="entry name" value="Zn peptidases"/>
    <property type="match status" value="1"/>
</dbReference>
<protein>
    <recommendedName>
        <fullName evidence="14">Peptide hydrolase</fullName>
        <ecNumber evidence="14">3.4.-.-</ecNumber>
    </recommendedName>
</protein>
<comment type="caution">
    <text evidence="17">The sequence shown here is derived from an EMBL/GenBank/DDBJ whole genome shotgun (WGS) entry which is preliminary data.</text>
</comment>
<keyword evidence="12 15" id="KW-0472">Membrane</keyword>
<feature type="transmembrane region" description="Helical" evidence="15">
    <location>
        <begin position="428"/>
        <end position="456"/>
    </location>
</feature>
<dbReference type="AlphaFoldDB" id="A0A8H7PF90"/>
<keyword evidence="7 14" id="KW-0378">Hydrolase</keyword>
<name>A0A8H7PF90_MORIS</name>
<feature type="transmembrane region" description="Helical" evidence="15">
    <location>
        <begin position="573"/>
        <end position="593"/>
    </location>
</feature>
<dbReference type="OrthoDB" id="76293at2759"/>
<proteinExistence type="inferred from homology"/>
<comment type="similarity">
    <text evidence="3 14">Belongs to the peptidase M28 family.</text>
</comment>
<evidence type="ECO:0000256" key="13">
    <source>
        <dbReference type="ARBA" id="ARBA00023180"/>
    </source>
</evidence>
<dbReference type="SUPFAM" id="SSF53187">
    <property type="entry name" value="Zn-dependent exopeptidases"/>
    <property type="match status" value="1"/>
</dbReference>
<keyword evidence="8" id="KW-0256">Endoplasmic reticulum</keyword>
<keyword evidence="11" id="KW-0482">Metalloprotease</keyword>
<evidence type="ECO:0000256" key="3">
    <source>
        <dbReference type="ARBA" id="ARBA00010918"/>
    </source>
</evidence>
<evidence type="ECO:0000256" key="2">
    <source>
        <dbReference type="ARBA" id="ARBA00004477"/>
    </source>
</evidence>
<dbReference type="Proteomes" id="UP000654370">
    <property type="component" value="Unassembled WGS sequence"/>
</dbReference>
<evidence type="ECO:0000256" key="1">
    <source>
        <dbReference type="ARBA" id="ARBA00001947"/>
    </source>
</evidence>
<dbReference type="GO" id="GO:0005789">
    <property type="term" value="C:endoplasmic reticulum membrane"/>
    <property type="evidence" value="ECO:0007669"/>
    <property type="project" value="UniProtKB-SubCell"/>
</dbReference>
<comment type="subcellular location">
    <subcellularLocation>
        <location evidence="2">Endoplasmic reticulum membrane</location>
        <topology evidence="2">Multi-pass membrane protein</topology>
    </subcellularLocation>
</comment>
<feature type="transmembrane region" description="Helical" evidence="15">
    <location>
        <begin position="508"/>
        <end position="526"/>
    </location>
</feature>
<feature type="transmembrane region" description="Helical" evidence="15">
    <location>
        <begin position="640"/>
        <end position="661"/>
    </location>
</feature>
<keyword evidence="13" id="KW-0325">Glycoprotein</keyword>
<evidence type="ECO:0000313" key="18">
    <source>
        <dbReference type="Proteomes" id="UP000654370"/>
    </source>
</evidence>
<evidence type="ECO:0000256" key="12">
    <source>
        <dbReference type="ARBA" id="ARBA00023136"/>
    </source>
</evidence>
<evidence type="ECO:0000313" key="17">
    <source>
        <dbReference type="EMBL" id="KAG2172833.1"/>
    </source>
</evidence>
<evidence type="ECO:0000256" key="7">
    <source>
        <dbReference type="ARBA" id="ARBA00022801"/>
    </source>
</evidence>
<keyword evidence="5 15" id="KW-0812">Transmembrane</keyword>
<reference evidence="17" key="1">
    <citation type="submission" date="2020-12" db="EMBL/GenBank/DDBJ databases">
        <title>Metabolic potential, ecology and presence of endohyphal bacteria is reflected in genomic diversity of Mucoromycotina.</title>
        <authorList>
            <person name="Muszewska A."/>
            <person name="Okrasinska A."/>
            <person name="Steczkiewicz K."/>
            <person name="Drgas O."/>
            <person name="Orlowska M."/>
            <person name="Perlinska-Lenart U."/>
            <person name="Aleksandrzak-Piekarczyk T."/>
            <person name="Szatraj K."/>
            <person name="Zielenkiewicz U."/>
            <person name="Pilsyk S."/>
            <person name="Malc E."/>
            <person name="Mieczkowski P."/>
            <person name="Kruszewska J.S."/>
            <person name="Biernat P."/>
            <person name="Pawlowska J."/>
        </authorList>
    </citation>
    <scope>NUCLEOTIDE SEQUENCE</scope>
    <source>
        <strain evidence="17">WA0000067209</strain>
    </source>
</reference>
<dbReference type="CDD" id="cd03875">
    <property type="entry name" value="M28_Fxna_like"/>
    <property type="match status" value="1"/>
</dbReference>
<comment type="cofactor">
    <cofactor evidence="1">
        <name>Zn(2+)</name>
        <dbReference type="ChEBI" id="CHEBI:29105"/>
    </cofactor>
</comment>
<dbReference type="GO" id="GO:0006508">
    <property type="term" value="P:proteolysis"/>
    <property type="evidence" value="ECO:0007669"/>
    <property type="project" value="UniProtKB-KW"/>
</dbReference>
<keyword evidence="9 14" id="KW-0862">Zinc</keyword>
<dbReference type="GO" id="GO:0046872">
    <property type="term" value="F:metal ion binding"/>
    <property type="evidence" value="ECO:0007669"/>
    <property type="project" value="UniProtKB-KW"/>
</dbReference>
<dbReference type="InterPro" id="IPR007484">
    <property type="entry name" value="Peptidase_M28"/>
</dbReference>
<evidence type="ECO:0000259" key="16">
    <source>
        <dbReference type="Pfam" id="PF04389"/>
    </source>
</evidence>
<evidence type="ECO:0000256" key="8">
    <source>
        <dbReference type="ARBA" id="ARBA00022824"/>
    </source>
</evidence>
<feature type="transmembrane region" description="Helical" evidence="15">
    <location>
        <begin position="35"/>
        <end position="56"/>
    </location>
</feature>
<evidence type="ECO:0000256" key="4">
    <source>
        <dbReference type="ARBA" id="ARBA00022670"/>
    </source>
</evidence>
<evidence type="ECO:0000256" key="11">
    <source>
        <dbReference type="ARBA" id="ARBA00023049"/>
    </source>
</evidence>
<evidence type="ECO:0000256" key="15">
    <source>
        <dbReference type="SAM" id="Phobius"/>
    </source>
</evidence>
<accession>A0A8H7PF90</accession>
<feature type="domain" description="Peptidase M28" evidence="16">
    <location>
        <begin position="171"/>
        <end position="356"/>
    </location>
</feature>
<keyword evidence="10 15" id="KW-1133">Transmembrane helix</keyword>
<keyword evidence="18" id="KW-1185">Reference proteome</keyword>
<organism evidence="17 18">
    <name type="scientific">Mortierella isabellina</name>
    <name type="common">Filamentous fungus</name>
    <name type="synonym">Umbelopsis isabellina</name>
    <dbReference type="NCBI Taxonomy" id="91625"/>
    <lineage>
        <taxon>Eukaryota</taxon>
        <taxon>Fungi</taxon>
        <taxon>Fungi incertae sedis</taxon>
        <taxon>Mucoromycota</taxon>
        <taxon>Mucoromycotina</taxon>
        <taxon>Umbelopsidomycetes</taxon>
        <taxon>Umbelopsidales</taxon>
        <taxon>Umbelopsidaceae</taxon>
        <taxon>Umbelopsis</taxon>
    </lineage>
</organism>
<feature type="transmembrane region" description="Helical" evidence="15">
    <location>
        <begin position="394"/>
        <end position="413"/>
    </location>
</feature>
<dbReference type="InterPro" id="IPR048024">
    <property type="entry name" value="Fxna-like_M28_dom"/>
</dbReference>
<evidence type="ECO:0000256" key="5">
    <source>
        <dbReference type="ARBA" id="ARBA00022692"/>
    </source>
</evidence>
<dbReference type="Pfam" id="PF04389">
    <property type="entry name" value="Peptidase_M28"/>
    <property type="match status" value="1"/>
</dbReference>
<evidence type="ECO:0000256" key="9">
    <source>
        <dbReference type="ARBA" id="ARBA00022833"/>
    </source>
</evidence>
<dbReference type="EC" id="3.4.-.-" evidence="14"/>
<sequence>MAPKRSASNFDKKYTNGGSSFDSAPVRGMAPLRSYLLLGTYLIAAILLGSSLHYQLPQPKTHRGISPLVDAGEFSEYNAIETLTYLGDTLGYRIVGTIEEAQSADYLLQKIESYKQFSRGIPDAPKFDVWVQHQNGSHRFDIMDHMVLKMYTNVTNIIVRLSCPETPANESRDCDQNAVLLNAHFDTTLGSPGASDDGSGISVMLEIIRIMSQKSWDGYKNSMVFLFNGAEESLQDASHAFITMHEIKDSIRAVVNVDSCGTTGREILFQANSREMIDAYKQAPYPHGTVMANDVFSTGLILSDTDFRQFVEYGDNLIGIDMALYKNSYLYHTHLDTPKHLQPGSIQHLGENVLAIVDYLAKNTTLTGLERTNQVVYFDFYGKIFLVYSWDTAFVVQMSTVAATACFFAYILYRSTSTSPYRSIGQTLLAYFVSTGSVIVGFVSAVAAPNIVAIILTSGLVNRPMSWFKNEAYGGLIFGPAALVAIFSTQYVSKLLPIAGHPDPEHAGFVSVLMAFTVVTMITTLTGVASSYIFFVFNLFLLLAAVINEAVLAPRSTKSVYKNGIRVGRLSHWTYMISVFPLSFIYIDYVFSLIDIFVPLTGRMGIDTPVDNIVAFIFGMVTFMLTTPFQAHAHKFGKKILAKVIGLLFVFQLAVITSVIYSGASYGGWAFPYDELHPKRLFVQNLKNITSGESSIIVAEADKAAYTLPIIHKLEQAFGVPAEVRGGSVHAAEWDSVYPFSAFLGGYRFDTNEYIKSHTSNSSLAASNEPIGFQLVGKIPSVKSFDSVYDHSTGIRSFSIIAIAPTYTWTVISFDAHVLSWSIGDTEPLNQTSHYVVRHVGGYGSDGWRLDLKVLVPEEVRAQGEEAARAWTMRAEFTALEKEGFAHRGEERLVGGVGMLGEVQKLLPIWTSTTWFGSVVGVWDL</sequence>
<evidence type="ECO:0000256" key="10">
    <source>
        <dbReference type="ARBA" id="ARBA00022989"/>
    </source>
</evidence>
<dbReference type="EMBL" id="JAEPQZ010000016">
    <property type="protein sequence ID" value="KAG2172833.1"/>
    <property type="molecule type" value="Genomic_DNA"/>
</dbReference>
<dbReference type="InterPro" id="IPR045175">
    <property type="entry name" value="M28_fam"/>
</dbReference>
<keyword evidence="4 14" id="KW-0645">Protease</keyword>
<dbReference type="GO" id="GO:0008235">
    <property type="term" value="F:metalloexopeptidase activity"/>
    <property type="evidence" value="ECO:0007669"/>
    <property type="project" value="InterPro"/>
</dbReference>
<keyword evidence="6 14" id="KW-0479">Metal-binding</keyword>